<organism evidence="1 2">
    <name type="scientific">Coemansia furcata</name>
    <dbReference type="NCBI Taxonomy" id="417177"/>
    <lineage>
        <taxon>Eukaryota</taxon>
        <taxon>Fungi</taxon>
        <taxon>Fungi incertae sedis</taxon>
        <taxon>Zoopagomycota</taxon>
        <taxon>Kickxellomycotina</taxon>
        <taxon>Kickxellomycetes</taxon>
        <taxon>Kickxellales</taxon>
        <taxon>Kickxellaceae</taxon>
        <taxon>Coemansia</taxon>
    </lineage>
</organism>
<proteinExistence type="predicted"/>
<reference evidence="1" key="1">
    <citation type="submission" date="2022-07" db="EMBL/GenBank/DDBJ databases">
        <title>Phylogenomic reconstructions and comparative analyses of Kickxellomycotina fungi.</title>
        <authorList>
            <person name="Reynolds N.K."/>
            <person name="Stajich J.E."/>
            <person name="Barry K."/>
            <person name="Grigoriev I.V."/>
            <person name="Crous P."/>
            <person name="Smith M.E."/>
        </authorList>
    </citation>
    <scope>NUCLEOTIDE SEQUENCE</scope>
    <source>
        <strain evidence="1">CBS 102833</strain>
    </source>
</reference>
<feature type="non-terminal residue" evidence="1">
    <location>
        <position position="144"/>
    </location>
</feature>
<evidence type="ECO:0000313" key="2">
    <source>
        <dbReference type="Proteomes" id="UP001140096"/>
    </source>
</evidence>
<gene>
    <name evidence="1" type="ORF">H4S07_003021</name>
</gene>
<name>A0ACC1LIT7_9FUNG</name>
<dbReference type="EMBL" id="JANBUP010000879">
    <property type="protein sequence ID" value="KAJ2809853.1"/>
    <property type="molecule type" value="Genomic_DNA"/>
</dbReference>
<accession>A0ACC1LIT7</accession>
<protein>
    <submittedName>
        <fullName evidence="1">Uncharacterized protein</fullName>
    </submittedName>
</protein>
<keyword evidence="2" id="KW-1185">Reference proteome</keyword>
<comment type="caution">
    <text evidence="1">The sequence shown here is derived from an EMBL/GenBank/DDBJ whole genome shotgun (WGS) entry which is preliminary data.</text>
</comment>
<evidence type="ECO:0000313" key="1">
    <source>
        <dbReference type="EMBL" id="KAJ2809853.1"/>
    </source>
</evidence>
<sequence length="144" mass="16987">MLDDDVVAVQSWMWQHLRHNDWLLVDDFEDDDNDALPLYGESDDEGEYSDSLLREISKEQQVTLEWQVRLDTVEWEHVAEVQWIMQQRLAVFSDKWQAKQQPRLELCASSLWHSNVADCICLEMLLAKLVNEHLPKIQCTMIDS</sequence>
<dbReference type="Proteomes" id="UP001140096">
    <property type="component" value="Unassembled WGS sequence"/>
</dbReference>